<comment type="caution">
    <text evidence="2">The sequence shown here is derived from an EMBL/GenBank/DDBJ whole genome shotgun (WGS) entry which is preliminary data.</text>
</comment>
<dbReference type="Gene3D" id="3.40.50.1820">
    <property type="entry name" value="alpha/beta hydrolase"/>
    <property type="match status" value="1"/>
</dbReference>
<evidence type="ECO:0000259" key="1">
    <source>
        <dbReference type="Pfam" id="PF12697"/>
    </source>
</evidence>
<feature type="domain" description="AB hydrolase-1" evidence="1">
    <location>
        <begin position="51"/>
        <end position="177"/>
    </location>
</feature>
<dbReference type="InterPro" id="IPR029058">
    <property type="entry name" value="AB_hydrolase_fold"/>
</dbReference>
<organism evidence="2 3">
    <name type="scientific">Litorivivens lipolytica</name>
    <dbReference type="NCBI Taxonomy" id="1524264"/>
    <lineage>
        <taxon>Bacteria</taxon>
        <taxon>Pseudomonadati</taxon>
        <taxon>Pseudomonadota</taxon>
        <taxon>Gammaproteobacteria</taxon>
        <taxon>Litorivivens</taxon>
    </lineage>
</organism>
<gene>
    <name evidence="2" type="ORF">FHR99_001863</name>
</gene>
<protein>
    <submittedName>
        <fullName evidence="2">Pimeloyl-ACP methyl ester carboxylesterase</fullName>
    </submittedName>
</protein>
<sequence>MSLSERPGDGRPNFYTIASEPLRAYFEVAALPWRLPAALRNIPRGDGHPVLTLPGYGGADGSMAVMRAALKRQGYRSHALDLGRNLDSGDDRIQSVDDAIRFRKKMVALICARVRELYDQYGQPVSLVGWSLGGVYAIDVAQALPKKVRQVITLGSPFGDPRGTTLFHLMRRISRSQVPLEGQDYAGWCEGAQWKTPDVPVTVIYSERDGIVSTSIARLENDETVRYRKVNASHIGFSHNTDAICAVAEVLATRH</sequence>
<dbReference type="InterPro" id="IPR000073">
    <property type="entry name" value="AB_hydrolase_1"/>
</dbReference>
<evidence type="ECO:0000313" key="3">
    <source>
        <dbReference type="Proteomes" id="UP000537130"/>
    </source>
</evidence>
<proteinExistence type="predicted"/>
<name>A0A7W4Z5Y4_9GAMM</name>
<dbReference type="Pfam" id="PF12697">
    <property type="entry name" value="Abhydrolase_6"/>
    <property type="match status" value="1"/>
</dbReference>
<dbReference type="SUPFAM" id="SSF53474">
    <property type="entry name" value="alpha/beta-Hydrolases"/>
    <property type="match status" value="1"/>
</dbReference>
<dbReference type="EMBL" id="JACHWY010000002">
    <property type="protein sequence ID" value="MBB3047597.1"/>
    <property type="molecule type" value="Genomic_DNA"/>
</dbReference>
<reference evidence="2 3" key="1">
    <citation type="submission" date="2020-08" db="EMBL/GenBank/DDBJ databases">
        <title>Genomic Encyclopedia of Type Strains, Phase III (KMG-III): the genomes of soil and plant-associated and newly described type strains.</title>
        <authorList>
            <person name="Whitman W."/>
        </authorList>
    </citation>
    <scope>NUCLEOTIDE SEQUENCE [LARGE SCALE GENOMIC DNA]</scope>
    <source>
        <strain evidence="2 3">CECT 8654</strain>
    </source>
</reference>
<dbReference type="AlphaFoldDB" id="A0A7W4Z5Y4"/>
<evidence type="ECO:0000313" key="2">
    <source>
        <dbReference type="EMBL" id="MBB3047597.1"/>
    </source>
</evidence>
<keyword evidence="3" id="KW-1185">Reference proteome</keyword>
<dbReference type="RefSeq" id="WP_183410369.1">
    <property type="nucleotide sequence ID" value="NZ_JACHWY010000002.1"/>
</dbReference>
<accession>A0A7W4Z5Y4</accession>
<dbReference type="Proteomes" id="UP000537130">
    <property type="component" value="Unassembled WGS sequence"/>
</dbReference>